<evidence type="ECO:0000313" key="3">
    <source>
        <dbReference type="EMBL" id="PKA52801.1"/>
    </source>
</evidence>
<dbReference type="Gene3D" id="3.30.40.10">
    <property type="entry name" value="Zinc/RING finger domain, C3HC4 (zinc finger)"/>
    <property type="match status" value="1"/>
</dbReference>
<dbReference type="Gene3D" id="3.40.50.410">
    <property type="entry name" value="von Willebrand factor, type A domain"/>
    <property type="match status" value="1"/>
</dbReference>
<dbReference type="SMART" id="SM00184">
    <property type="entry name" value="RING"/>
    <property type="match status" value="1"/>
</dbReference>
<dbReference type="InterPro" id="IPR036465">
    <property type="entry name" value="vWFA_dom_sf"/>
</dbReference>
<dbReference type="EMBL" id="KZ452001">
    <property type="protein sequence ID" value="PKA52801.1"/>
    <property type="molecule type" value="Genomic_DNA"/>
</dbReference>
<dbReference type="OrthoDB" id="687730at2759"/>
<dbReference type="AlphaFoldDB" id="A0A2I0AB73"/>
<keyword evidence="1" id="KW-0862">Zinc</keyword>
<dbReference type="STRING" id="1088818.A0A2I0AB73"/>
<dbReference type="PANTHER" id="PTHR10579:SF47">
    <property type="entry name" value="OS09G0298500 PROTEIN"/>
    <property type="match status" value="1"/>
</dbReference>
<dbReference type="PANTHER" id="PTHR10579">
    <property type="entry name" value="CALCIUM-ACTIVATED CHLORIDE CHANNEL REGULATOR"/>
    <property type="match status" value="1"/>
</dbReference>
<sequence length="551" mass="61621">MGGGVSRWRPAAQKLGLPCVSSFAGGTHSDRSPASTVKPFSPLCILLFRESFGVFVLTIDENLLPVKEKKGLSWVPSWKALPLRFCRSWLMAGPFRGSLIERETRHRLTIDAFLGLAANASEHRKHQKYSKFVLGKLQILCTICLEPLGLNDVCSGSPAIFTAQCSHSFHLTCISSNVRHGSVTCPICRTHWHQLPRELIVASRSLPPPSASSDPILRILDDSIATSRVNRRSSLSSIRYNDDDPTDPPSSFPTSHCTRLCLSLSLPFVGSSARASGNLFVRLAPQQPTDFVIVVAPNGSHLRLLKQAIAFAVFSLRSADRLALVICSPAAASRAFALRRMSSNGKHAALQVIDRLLYHGEVDPSEGLQKAVRILDDRRHRNPLSCILHLSDISMARVAEQQHLPMRIHWFHVGFGDSNGLFMHEFEEFFLRLIGGEVREVELRVGNQEGVVRLHNLRYGEERKVPVDALGDCDFVYVMYNYREFGVEERTVCGEAAVGIGEKEGDDRWRGEEDEELSCRNGFRRSCVESWDYLDPFMARRWAKHLHGCRA</sequence>
<dbReference type="InterPro" id="IPR051266">
    <property type="entry name" value="CLCR"/>
</dbReference>
<gene>
    <name evidence="3" type="ORF">AXF42_Ash001782</name>
</gene>
<name>A0A2I0AB73_9ASPA</name>
<dbReference type="InterPro" id="IPR001841">
    <property type="entry name" value="Znf_RING"/>
</dbReference>
<dbReference type="InterPro" id="IPR013083">
    <property type="entry name" value="Znf_RING/FYVE/PHD"/>
</dbReference>
<dbReference type="SUPFAM" id="SSF57850">
    <property type="entry name" value="RING/U-box"/>
    <property type="match status" value="1"/>
</dbReference>
<reference evidence="3 4" key="1">
    <citation type="journal article" date="2017" name="Nature">
        <title>The Apostasia genome and the evolution of orchids.</title>
        <authorList>
            <person name="Zhang G.Q."/>
            <person name="Liu K.W."/>
            <person name="Li Z."/>
            <person name="Lohaus R."/>
            <person name="Hsiao Y.Y."/>
            <person name="Niu S.C."/>
            <person name="Wang J.Y."/>
            <person name="Lin Y.C."/>
            <person name="Xu Q."/>
            <person name="Chen L.J."/>
            <person name="Yoshida K."/>
            <person name="Fujiwara S."/>
            <person name="Wang Z.W."/>
            <person name="Zhang Y.Q."/>
            <person name="Mitsuda N."/>
            <person name="Wang M."/>
            <person name="Liu G.H."/>
            <person name="Pecoraro L."/>
            <person name="Huang H.X."/>
            <person name="Xiao X.J."/>
            <person name="Lin M."/>
            <person name="Wu X.Y."/>
            <person name="Wu W.L."/>
            <person name="Chen Y.Y."/>
            <person name="Chang S.B."/>
            <person name="Sakamoto S."/>
            <person name="Ohme-Takagi M."/>
            <person name="Yagi M."/>
            <person name="Zeng S.J."/>
            <person name="Shen C.Y."/>
            <person name="Yeh C.M."/>
            <person name="Luo Y.B."/>
            <person name="Tsai W.C."/>
            <person name="Van de Peer Y."/>
            <person name="Liu Z.J."/>
        </authorList>
    </citation>
    <scope>NUCLEOTIDE SEQUENCE [LARGE SCALE GENOMIC DNA]</scope>
    <source>
        <strain evidence="4">cv. Shenzhen</strain>
        <tissue evidence="3">Stem</tissue>
    </source>
</reference>
<dbReference type="SUPFAM" id="SSF53300">
    <property type="entry name" value="vWA-like"/>
    <property type="match status" value="1"/>
</dbReference>
<dbReference type="GO" id="GO:0008270">
    <property type="term" value="F:zinc ion binding"/>
    <property type="evidence" value="ECO:0007669"/>
    <property type="project" value="UniProtKB-KW"/>
</dbReference>
<feature type="domain" description="RING-type" evidence="2">
    <location>
        <begin position="141"/>
        <end position="189"/>
    </location>
</feature>
<dbReference type="PROSITE" id="PS50089">
    <property type="entry name" value="ZF_RING_2"/>
    <property type="match status" value="1"/>
</dbReference>
<evidence type="ECO:0000313" key="4">
    <source>
        <dbReference type="Proteomes" id="UP000236161"/>
    </source>
</evidence>
<keyword evidence="4" id="KW-1185">Reference proteome</keyword>
<keyword evidence="1" id="KW-0479">Metal-binding</keyword>
<proteinExistence type="predicted"/>
<dbReference type="Proteomes" id="UP000236161">
    <property type="component" value="Unassembled WGS sequence"/>
</dbReference>
<dbReference type="Pfam" id="PF13639">
    <property type="entry name" value="zf-RING_2"/>
    <property type="match status" value="1"/>
</dbReference>
<evidence type="ECO:0000256" key="1">
    <source>
        <dbReference type="PROSITE-ProRule" id="PRU00175"/>
    </source>
</evidence>
<accession>A0A2I0AB73</accession>
<keyword evidence="1" id="KW-0863">Zinc-finger</keyword>
<protein>
    <recommendedName>
        <fullName evidence="2">RING-type domain-containing protein</fullName>
    </recommendedName>
</protein>
<evidence type="ECO:0000259" key="2">
    <source>
        <dbReference type="PROSITE" id="PS50089"/>
    </source>
</evidence>
<organism evidence="3 4">
    <name type="scientific">Apostasia shenzhenica</name>
    <dbReference type="NCBI Taxonomy" id="1088818"/>
    <lineage>
        <taxon>Eukaryota</taxon>
        <taxon>Viridiplantae</taxon>
        <taxon>Streptophyta</taxon>
        <taxon>Embryophyta</taxon>
        <taxon>Tracheophyta</taxon>
        <taxon>Spermatophyta</taxon>
        <taxon>Magnoliopsida</taxon>
        <taxon>Liliopsida</taxon>
        <taxon>Asparagales</taxon>
        <taxon>Orchidaceae</taxon>
        <taxon>Apostasioideae</taxon>
        <taxon>Apostasia</taxon>
    </lineage>
</organism>